<dbReference type="EMBL" id="CP134145">
    <property type="protein sequence ID" value="WNC74048.1"/>
    <property type="molecule type" value="Genomic_DNA"/>
</dbReference>
<keyword evidence="3" id="KW-1185">Reference proteome</keyword>
<keyword evidence="1" id="KW-0472">Membrane</keyword>
<keyword evidence="1" id="KW-0812">Transmembrane</keyword>
<accession>A0ABY9TYZ2</accession>
<dbReference type="Proteomes" id="UP001258994">
    <property type="component" value="Chromosome"/>
</dbReference>
<sequence>MTLEQRIEELEERARCSDWSCRMAIMSLSVIAASVAFSSLFNI</sequence>
<evidence type="ECO:0000256" key="1">
    <source>
        <dbReference type="SAM" id="Phobius"/>
    </source>
</evidence>
<dbReference type="RefSeq" id="WP_348393157.1">
    <property type="nucleotide sequence ID" value="NZ_CP134145.1"/>
</dbReference>
<evidence type="ECO:0000313" key="3">
    <source>
        <dbReference type="Proteomes" id="UP001258994"/>
    </source>
</evidence>
<evidence type="ECO:0000313" key="2">
    <source>
        <dbReference type="EMBL" id="WNC74048.1"/>
    </source>
</evidence>
<proteinExistence type="predicted"/>
<protein>
    <submittedName>
        <fullName evidence="2">Uncharacterized protein</fullName>
    </submittedName>
</protein>
<gene>
    <name evidence="2" type="ORF">RGQ13_08650</name>
</gene>
<organism evidence="2 3">
    <name type="scientific">Thalassotalea psychrophila</name>
    <dbReference type="NCBI Taxonomy" id="3065647"/>
    <lineage>
        <taxon>Bacteria</taxon>
        <taxon>Pseudomonadati</taxon>
        <taxon>Pseudomonadota</taxon>
        <taxon>Gammaproteobacteria</taxon>
        <taxon>Alteromonadales</taxon>
        <taxon>Colwelliaceae</taxon>
        <taxon>Thalassotalea</taxon>
    </lineage>
</organism>
<reference evidence="3" key="1">
    <citation type="submission" date="2023-09" db="EMBL/GenBank/DDBJ databases">
        <authorList>
            <person name="Li S."/>
            <person name="Li X."/>
            <person name="Zhang C."/>
            <person name="Zhao Z."/>
        </authorList>
    </citation>
    <scope>NUCLEOTIDE SEQUENCE [LARGE SCALE GENOMIC DNA]</scope>
    <source>
        <strain evidence="3">SQ149</strain>
    </source>
</reference>
<feature type="transmembrane region" description="Helical" evidence="1">
    <location>
        <begin position="21"/>
        <end position="41"/>
    </location>
</feature>
<name>A0ABY9TYZ2_9GAMM</name>
<keyword evidence="1" id="KW-1133">Transmembrane helix</keyword>